<feature type="region of interest" description="Disordered" evidence="1">
    <location>
        <begin position="388"/>
        <end position="469"/>
    </location>
</feature>
<reference evidence="3" key="1">
    <citation type="submission" date="2021-05" db="EMBL/GenBank/DDBJ databases">
        <title>The genome of the haptophyte Pavlova lutheri (Diacronema luteri, Pavlovales) - a model for lipid biosynthesis in eukaryotic algae.</title>
        <authorList>
            <person name="Hulatt C.J."/>
            <person name="Posewitz M.C."/>
        </authorList>
    </citation>
    <scope>NUCLEOTIDE SEQUENCE</scope>
    <source>
        <strain evidence="3">NIVA-4/92</strain>
    </source>
</reference>
<evidence type="ECO:0000313" key="3">
    <source>
        <dbReference type="EMBL" id="KAG8471056.1"/>
    </source>
</evidence>
<feature type="chain" id="PRO_5035258494" description="Calmodulin" evidence="2">
    <location>
        <begin position="27"/>
        <end position="469"/>
    </location>
</feature>
<comment type="caution">
    <text evidence="3">The sequence shown here is derived from an EMBL/GenBank/DDBJ whole genome shotgun (WGS) entry which is preliminary data.</text>
</comment>
<dbReference type="PROSITE" id="PS00018">
    <property type="entry name" value="EF_HAND_1"/>
    <property type="match status" value="2"/>
</dbReference>
<dbReference type="Gene3D" id="1.10.238.10">
    <property type="entry name" value="EF-hand"/>
    <property type="match status" value="1"/>
</dbReference>
<feature type="signal peptide" evidence="2">
    <location>
        <begin position="1"/>
        <end position="26"/>
    </location>
</feature>
<keyword evidence="4" id="KW-1185">Reference proteome</keyword>
<evidence type="ECO:0000313" key="4">
    <source>
        <dbReference type="Proteomes" id="UP000751190"/>
    </source>
</evidence>
<gene>
    <name evidence="3" type="ORF">KFE25_009477</name>
</gene>
<dbReference type="EMBL" id="JAGTXO010000001">
    <property type="protein sequence ID" value="KAG8471056.1"/>
    <property type="molecule type" value="Genomic_DNA"/>
</dbReference>
<proteinExistence type="predicted"/>
<dbReference type="InterPro" id="IPR018247">
    <property type="entry name" value="EF_Hand_1_Ca_BS"/>
</dbReference>
<organism evidence="3 4">
    <name type="scientific">Diacronema lutheri</name>
    <name type="common">Unicellular marine alga</name>
    <name type="synonym">Monochrysis lutheri</name>
    <dbReference type="NCBI Taxonomy" id="2081491"/>
    <lineage>
        <taxon>Eukaryota</taxon>
        <taxon>Haptista</taxon>
        <taxon>Haptophyta</taxon>
        <taxon>Pavlovophyceae</taxon>
        <taxon>Pavlovales</taxon>
        <taxon>Pavlovaceae</taxon>
        <taxon>Diacronema</taxon>
    </lineage>
</organism>
<evidence type="ECO:0008006" key="5">
    <source>
        <dbReference type="Google" id="ProtNLM"/>
    </source>
</evidence>
<protein>
    <recommendedName>
        <fullName evidence="5">Calmodulin</fullName>
    </recommendedName>
</protein>
<dbReference type="AlphaFoldDB" id="A0A8J5XKK9"/>
<feature type="compositionally biased region" description="Low complexity" evidence="1">
    <location>
        <begin position="414"/>
        <end position="432"/>
    </location>
</feature>
<dbReference type="Proteomes" id="UP000751190">
    <property type="component" value="Unassembled WGS sequence"/>
</dbReference>
<sequence length="469" mass="49908">MAAAFSTGWWRAALLLLLSWGPRAGCVRLVLVPVVRPLAVAAPARVLTRNVAVAQVARRLAHARPRRRRVRHLVRRPSKPPSSTQRPGGLDFSAGALWLSSPVEEEHSWAFGKSSFRAIVYHELGSLGARLPAPVLSPIIAAFIRELVRLDLSPLELYKVLLGELDVEAVVRLREGRVDVGNSRVGRILHDMKEVVLVVDREAEDLLLRADEDGDRALTLRELARMLGAERALDSAFGSLGDIVILRLSSDDVSFGETLRSFVMTPFLLGLERAIRAARRAIRAAASAVADLDANADGTLTLDELVGDGVARWLPAPLARAARSTIIASTAAPNALVVLVAAATLSARRALAAAHCSANAFDKSFGIGSASRALARWTLGPLASLASAARARRASPSPRRRPSEADGGTLGCDAVAPAAAPPRGARHALAPPTARASLTVSSRRWRALARSPRGVGENLGRAPEASDSR</sequence>
<accession>A0A8J5XKK9</accession>
<keyword evidence="2" id="KW-0732">Signal</keyword>
<evidence type="ECO:0000256" key="2">
    <source>
        <dbReference type="SAM" id="SignalP"/>
    </source>
</evidence>
<name>A0A8J5XKK9_DIALT</name>
<evidence type="ECO:0000256" key="1">
    <source>
        <dbReference type="SAM" id="MobiDB-lite"/>
    </source>
</evidence>
<feature type="compositionally biased region" description="Low complexity" evidence="1">
    <location>
        <begin position="388"/>
        <end position="397"/>
    </location>
</feature>